<protein>
    <submittedName>
        <fullName evidence="1">Uncharacterized protein</fullName>
    </submittedName>
</protein>
<accession>A0ABR6BRD5</accession>
<dbReference type="RefSeq" id="WP_346139771.1">
    <property type="nucleotide sequence ID" value="NZ_BAAABQ010000004.1"/>
</dbReference>
<organism evidence="1 2">
    <name type="scientific">Kutzneria viridogrisea</name>
    <dbReference type="NCBI Taxonomy" id="47990"/>
    <lineage>
        <taxon>Bacteria</taxon>
        <taxon>Bacillati</taxon>
        <taxon>Actinomycetota</taxon>
        <taxon>Actinomycetes</taxon>
        <taxon>Pseudonocardiales</taxon>
        <taxon>Pseudonocardiaceae</taxon>
        <taxon>Kutzneria</taxon>
    </lineage>
</organism>
<name>A0ABR6BRD5_9PSEU</name>
<sequence length="176" mass="18401">MDVTEVAPQIREHLPPREGRDQAGIELAMLAGLLHRTAQSAVGVMLAEAASPASWVDRQTAISTQVITLSTEDHGEQASIGAALLHDRLGALVDADSPRTSTGRPDTSQMPALAGAAFAAAAAVLTLLEIRTDQNEGVEPEATAIGFETALDQLDRARVLTLDARAGDTVVSDRGE</sequence>
<gene>
    <name evidence="1" type="ORF">BC739_006665</name>
</gene>
<evidence type="ECO:0000313" key="1">
    <source>
        <dbReference type="EMBL" id="MBA8929447.1"/>
    </source>
</evidence>
<reference evidence="1 2" key="1">
    <citation type="submission" date="2020-08" db="EMBL/GenBank/DDBJ databases">
        <title>Genomic Encyclopedia of Archaeal and Bacterial Type Strains, Phase II (KMG-II): from individual species to whole genera.</title>
        <authorList>
            <person name="Goeker M."/>
        </authorList>
    </citation>
    <scope>NUCLEOTIDE SEQUENCE [LARGE SCALE GENOMIC DNA]</scope>
    <source>
        <strain evidence="1 2">DSM 43850</strain>
    </source>
</reference>
<keyword evidence="2" id="KW-1185">Reference proteome</keyword>
<proteinExistence type="predicted"/>
<comment type="caution">
    <text evidence="1">The sequence shown here is derived from an EMBL/GenBank/DDBJ whole genome shotgun (WGS) entry which is preliminary data.</text>
</comment>
<dbReference type="EMBL" id="JACJID010000005">
    <property type="protein sequence ID" value="MBA8929447.1"/>
    <property type="molecule type" value="Genomic_DNA"/>
</dbReference>
<evidence type="ECO:0000313" key="2">
    <source>
        <dbReference type="Proteomes" id="UP000517916"/>
    </source>
</evidence>
<dbReference type="Proteomes" id="UP000517916">
    <property type="component" value="Unassembled WGS sequence"/>
</dbReference>